<keyword evidence="7" id="KW-0805">Transcription regulation</keyword>
<dbReference type="Pfam" id="PF02742">
    <property type="entry name" value="Fe_dep_repr_C"/>
    <property type="match status" value="1"/>
</dbReference>
<evidence type="ECO:0000256" key="10">
    <source>
        <dbReference type="ARBA" id="ARBA00023163"/>
    </source>
</evidence>
<dbReference type="Pfam" id="PF04023">
    <property type="entry name" value="FeoA"/>
    <property type="match status" value="1"/>
</dbReference>
<sequence>MPLSDLSESTQNYLKTIWAISEWSGDQATTSVIAARTGNRLSSVSDALKRLSSAGLVDYHPYQPVQLTESGRYYAVQMVRRHRLIETFLVQVLGYTWDQVHDEAESLEHAVSDFMVDRMDSVLGHPVRDPHGDPIPTPTGEVGVPTMLTLAVVSPAEGTRLVVERISDDDPALLRRFAEIELTPGVILSYSAGGFTLPGGQSLKLSAEDAAAVFVRAL</sequence>
<dbReference type="PANTHER" id="PTHR33238">
    <property type="entry name" value="IRON (METAL) DEPENDENT REPRESSOR, DTXR FAMILY"/>
    <property type="match status" value="1"/>
</dbReference>
<keyword evidence="5" id="KW-0678">Repressor</keyword>
<keyword evidence="6" id="KW-0408">Iron</keyword>
<dbReference type="GO" id="GO:0046914">
    <property type="term" value="F:transition metal ion binding"/>
    <property type="evidence" value="ECO:0007669"/>
    <property type="project" value="InterPro"/>
</dbReference>
<evidence type="ECO:0000259" key="13">
    <source>
        <dbReference type="PROSITE" id="PS50944"/>
    </source>
</evidence>
<dbReference type="Pfam" id="PF01325">
    <property type="entry name" value="Fe_dep_repress"/>
    <property type="match status" value="1"/>
</dbReference>
<evidence type="ECO:0000256" key="3">
    <source>
        <dbReference type="ARBA" id="ARBA00011738"/>
    </source>
</evidence>
<keyword evidence="10" id="KW-0804">Transcription</keyword>
<dbReference type="GO" id="GO:0003677">
    <property type="term" value="F:DNA binding"/>
    <property type="evidence" value="ECO:0007669"/>
    <property type="project" value="UniProtKB-KW"/>
</dbReference>
<comment type="subunit">
    <text evidence="3">Homodimer.</text>
</comment>
<evidence type="ECO:0000256" key="12">
    <source>
        <dbReference type="ARBA" id="ARBA00032593"/>
    </source>
</evidence>
<keyword evidence="9" id="KW-0010">Activator</keyword>
<comment type="caution">
    <text evidence="14">The sequence shown here is derived from an EMBL/GenBank/DDBJ whole genome shotgun (WGS) entry which is preliminary data.</text>
</comment>
<dbReference type="SUPFAM" id="SSF47979">
    <property type="entry name" value="Iron-dependent repressor protein, dimerization domain"/>
    <property type="match status" value="1"/>
</dbReference>
<dbReference type="SUPFAM" id="SSF46785">
    <property type="entry name" value="Winged helix' DNA-binding domain"/>
    <property type="match status" value="1"/>
</dbReference>
<feature type="domain" description="HTH dtxR-type" evidence="13">
    <location>
        <begin position="6"/>
        <end position="68"/>
    </location>
</feature>
<evidence type="ECO:0000256" key="1">
    <source>
        <dbReference type="ARBA" id="ARBA00004496"/>
    </source>
</evidence>
<dbReference type="FunFam" id="1.10.60.10:FF:000004">
    <property type="entry name" value="DtxR family transcriptional regulator"/>
    <property type="match status" value="1"/>
</dbReference>
<keyword evidence="8" id="KW-0238">DNA-binding</keyword>
<dbReference type="InterPro" id="IPR036390">
    <property type="entry name" value="WH_DNA-bd_sf"/>
</dbReference>
<name>A0A917ITR6_9MICC</name>
<dbReference type="SUPFAM" id="SSF50037">
    <property type="entry name" value="C-terminal domain of transcriptional repressors"/>
    <property type="match status" value="1"/>
</dbReference>
<dbReference type="InterPro" id="IPR022687">
    <property type="entry name" value="HTH_DTXR"/>
</dbReference>
<evidence type="ECO:0000256" key="11">
    <source>
        <dbReference type="ARBA" id="ARBA00023211"/>
    </source>
</evidence>
<dbReference type="Gene3D" id="1.10.60.10">
    <property type="entry name" value="Iron dependent repressor, metal binding and dimerisation domain"/>
    <property type="match status" value="1"/>
</dbReference>
<dbReference type="InterPro" id="IPR038157">
    <property type="entry name" value="FeoA_core_dom"/>
</dbReference>
<comment type="similarity">
    <text evidence="2">Belongs to the DtxR/MntR family.</text>
</comment>
<dbReference type="InterPro" id="IPR007167">
    <property type="entry name" value="Fe-transptr_FeoA-like"/>
</dbReference>
<evidence type="ECO:0000256" key="5">
    <source>
        <dbReference type="ARBA" id="ARBA00022491"/>
    </source>
</evidence>
<dbReference type="InterPro" id="IPR008988">
    <property type="entry name" value="Transcriptional_repressor_C"/>
</dbReference>
<protein>
    <recommendedName>
        <fullName evidence="12">Manganese transport regulator</fullName>
    </recommendedName>
</protein>
<reference evidence="14 15" key="1">
    <citation type="journal article" date="2014" name="Int. J. Syst. Evol. Microbiol.">
        <title>Complete genome sequence of Corynebacterium casei LMG S-19264T (=DSM 44701T), isolated from a smear-ripened cheese.</title>
        <authorList>
            <consortium name="US DOE Joint Genome Institute (JGI-PGF)"/>
            <person name="Walter F."/>
            <person name="Albersmeier A."/>
            <person name="Kalinowski J."/>
            <person name="Ruckert C."/>
        </authorList>
    </citation>
    <scope>NUCLEOTIDE SEQUENCE [LARGE SCALE GENOMIC DNA]</scope>
    <source>
        <strain evidence="14 15">CCM 8669</strain>
    </source>
</reference>
<evidence type="ECO:0000256" key="9">
    <source>
        <dbReference type="ARBA" id="ARBA00023159"/>
    </source>
</evidence>
<dbReference type="Proteomes" id="UP000600171">
    <property type="component" value="Unassembled WGS sequence"/>
</dbReference>
<keyword evidence="11" id="KW-0464">Manganese</keyword>
<dbReference type="Gene3D" id="1.10.10.10">
    <property type="entry name" value="Winged helix-like DNA-binding domain superfamily/Winged helix DNA-binding domain"/>
    <property type="match status" value="1"/>
</dbReference>
<dbReference type="SMART" id="SM00529">
    <property type="entry name" value="HTH_DTXR"/>
    <property type="match status" value="1"/>
</dbReference>
<dbReference type="RefSeq" id="WP_188359869.1">
    <property type="nucleotide sequence ID" value="NZ_BMDC01000003.1"/>
</dbReference>
<dbReference type="GO" id="GO:0003700">
    <property type="term" value="F:DNA-binding transcription factor activity"/>
    <property type="evidence" value="ECO:0007669"/>
    <property type="project" value="InterPro"/>
</dbReference>
<evidence type="ECO:0000256" key="8">
    <source>
        <dbReference type="ARBA" id="ARBA00023125"/>
    </source>
</evidence>
<evidence type="ECO:0000256" key="2">
    <source>
        <dbReference type="ARBA" id="ARBA00007871"/>
    </source>
</evidence>
<evidence type="ECO:0000256" key="6">
    <source>
        <dbReference type="ARBA" id="ARBA00023004"/>
    </source>
</evidence>
<evidence type="ECO:0000313" key="14">
    <source>
        <dbReference type="EMBL" id="GGH64115.1"/>
    </source>
</evidence>
<dbReference type="Gene3D" id="2.30.30.90">
    <property type="match status" value="1"/>
</dbReference>
<comment type="subcellular location">
    <subcellularLocation>
        <location evidence="1">Cytoplasm</location>
    </subcellularLocation>
</comment>
<keyword evidence="15" id="KW-1185">Reference proteome</keyword>
<accession>A0A917ITR6</accession>
<dbReference type="PROSITE" id="PS50944">
    <property type="entry name" value="HTH_DTXR"/>
    <property type="match status" value="1"/>
</dbReference>
<gene>
    <name evidence="14" type="ORF">GCM10007359_16090</name>
</gene>
<dbReference type="InterPro" id="IPR001367">
    <property type="entry name" value="Fe_dep_repressor"/>
</dbReference>
<dbReference type="EMBL" id="BMDC01000003">
    <property type="protein sequence ID" value="GGH64115.1"/>
    <property type="molecule type" value="Genomic_DNA"/>
</dbReference>
<dbReference type="GO" id="GO:0005737">
    <property type="term" value="C:cytoplasm"/>
    <property type="evidence" value="ECO:0007669"/>
    <property type="project" value="UniProtKB-SubCell"/>
</dbReference>
<dbReference type="GO" id="GO:0046983">
    <property type="term" value="F:protein dimerization activity"/>
    <property type="evidence" value="ECO:0007669"/>
    <property type="project" value="InterPro"/>
</dbReference>
<keyword evidence="4" id="KW-0963">Cytoplasm</keyword>
<dbReference type="GO" id="GO:0045892">
    <property type="term" value="P:negative regulation of DNA-templated transcription"/>
    <property type="evidence" value="ECO:0007669"/>
    <property type="project" value="TreeGrafter"/>
</dbReference>
<proteinExistence type="inferred from homology"/>
<dbReference type="InterPro" id="IPR036388">
    <property type="entry name" value="WH-like_DNA-bd_sf"/>
</dbReference>
<dbReference type="InterPro" id="IPR050536">
    <property type="entry name" value="DtxR_MntR_Metal-Reg"/>
</dbReference>
<evidence type="ECO:0000256" key="7">
    <source>
        <dbReference type="ARBA" id="ARBA00023015"/>
    </source>
</evidence>
<dbReference type="AlphaFoldDB" id="A0A917ITR6"/>
<dbReference type="InterPro" id="IPR036421">
    <property type="entry name" value="Fe_dep_repressor_sf"/>
</dbReference>
<dbReference type="PANTHER" id="PTHR33238:SF11">
    <property type="entry name" value="TRANSCRIPTIONAL REGULATOR MNTR"/>
    <property type="match status" value="1"/>
</dbReference>
<organism evidence="14 15">
    <name type="scientific">Rothia aerolata</name>
    <dbReference type="NCBI Taxonomy" id="1812262"/>
    <lineage>
        <taxon>Bacteria</taxon>
        <taxon>Bacillati</taxon>
        <taxon>Actinomycetota</taxon>
        <taxon>Actinomycetes</taxon>
        <taxon>Micrococcales</taxon>
        <taxon>Micrococcaceae</taxon>
        <taxon>Rothia</taxon>
    </lineage>
</organism>
<dbReference type="InterPro" id="IPR022689">
    <property type="entry name" value="Iron_dep_repressor"/>
</dbReference>
<evidence type="ECO:0000313" key="15">
    <source>
        <dbReference type="Proteomes" id="UP000600171"/>
    </source>
</evidence>
<evidence type="ECO:0000256" key="4">
    <source>
        <dbReference type="ARBA" id="ARBA00022490"/>
    </source>
</evidence>